<evidence type="ECO:0000256" key="12">
    <source>
        <dbReference type="ARBA" id="ARBA00023012"/>
    </source>
</evidence>
<comment type="subcellular location">
    <subcellularLocation>
        <location evidence="2">Cell membrane</location>
        <topology evidence="2">Multi-pass membrane protein</topology>
    </subcellularLocation>
</comment>
<dbReference type="InterPro" id="IPR004358">
    <property type="entry name" value="Sig_transdc_His_kin-like_C"/>
</dbReference>
<organism evidence="18 19">
    <name type="scientific">Paenibacillus montaniterrae</name>
    <dbReference type="NCBI Taxonomy" id="429341"/>
    <lineage>
        <taxon>Bacteria</taxon>
        <taxon>Bacillati</taxon>
        <taxon>Bacillota</taxon>
        <taxon>Bacilli</taxon>
        <taxon>Bacillales</taxon>
        <taxon>Paenibacillaceae</taxon>
        <taxon>Paenibacillus</taxon>
    </lineage>
</organism>
<dbReference type="SUPFAM" id="SSF158472">
    <property type="entry name" value="HAMP domain-like"/>
    <property type="match status" value="1"/>
</dbReference>
<dbReference type="GO" id="GO:0005524">
    <property type="term" value="F:ATP binding"/>
    <property type="evidence" value="ECO:0007669"/>
    <property type="project" value="UniProtKB-KW"/>
</dbReference>
<evidence type="ECO:0000256" key="11">
    <source>
        <dbReference type="ARBA" id="ARBA00022989"/>
    </source>
</evidence>
<dbReference type="Pfam" id="PF06580">
    <property type="entry name" value="His_kinase"/>
    <property type="match status" value="1"/>
</dbReference>
<feature type="coiled-coil region" evidence="14">
    <location>
        <begin position="356"/>
        <end position="390"/>
    </location>
</feature>
<evidence type="ECO:0000256" key="3">
    <source>
        <dbReference type="ARBA" id="ARBA00012438"/>
    </source>
</evidence>
<sequence length="593" mass="68082">MENIVKRKRFSFISIKTKILIICLIVVILPIFVMTVNSYLSSQRLLEQKYTELLMDIANQTNVRIDEYLKEIEKISLVASFGMNSGVKVEKEDNYPLQNYLRNDNEENKNAAYAMLMNYMMMKDREISFYVYNLNGGKDLFVGSDLPYDYSYNAKEEEWFKFFQVSNSKMMTLDTHVDQQTMSKKLAIAHARKILDVDSGTVLGIMVVRIDLGVIDVVNSRLQQALRSRFTIVDEVDNIIYNSDTSLIGLKFSSIRPDHNTNIIVESSFERQRWTTYLYMPMSELSAEGDILRNNVYVLALLMLLFLVIISAFLSNMMTRPIKKLMSNILQVEKGQFEQVEDIASRDEIGLLSTRFNRMSHELKRLVTQIQQEEKEKAAAEIRALQSQINPHFLYNTLGSVKWIASMQRADAIVEITEALIAMLRYAARAEGAMVSVREELDNLKNYMTIQQVRYYNRIRMDVMADEELLDQSMPKLILQPLVENAIFHGLAEIEEDGVVTIRVAWEANKSDGFVIEVHDNGVGMDEETYLLIEELISGESNSGSSIGLYNVKRRIELHYGSRYGVEFESIEGKGTAFRIHLPSGERSKGEIV</sequence>
<keyword evidence="8" id="KW-0547">Nucleotide-binding</keyword>
<dbReference type="InterPro" id="IPR010559">
    <property type="entry name" value="Sig_transdc_His_kin_internal"/>
</dbReference>
<feature type="transmembrane region" description="Helical" evidence="15">
    <location>
        <begin position="296"/>
        <end position="314"/>
    </location>
</feature>
<dbReference type="InterPro" id="IPR003660">
    <property type="entry name" value="HAMP_dom"/>
</dbReference>
<dbReference type="PROSITE" id="PS50885">
    <property type="entry name" value="HAMP"/>
    <property type="match status" value="1"/>
</dbReference>
<evidence type="ECO:0000256" key="13">
    <source>
        <dbReference type="ARBA" id="ARBA00023136"/>
    </source>
</evidence>
<evidence type="ECO:0000313" key="19">
    <source>
        <dbReference type="Proteomes" id="UP000683139"/>
    </source>
</evidence>
<comment type="catalytic activity">
    <reaction evidence="1">
        <text>ATP + protein L-histidine = ADP + protein N-phospho-L-histidine.</text>
        <dbReference type="EC" id="2.7.13.3"/>
    </reaction>
</comment>
<dbReference type="InterPro" id="IPR003594">
    <property type="entry name" value="HATPase_dom"/>
</dbReference>
<dbReference type="EMBL" id="BOSE01000013">
    <property type="protein sequence ID" value="GIP19156.1"/>
    <property type="molecule type" value="Genomic_DNA"/>
</dbReference>
<dbReference type="PRINTS" id="PR00344">
    <property type="entry name" value="BCTRLSENSOR"/>
</dbReference>
<keyword evidence="12" id="KW-0902">Two-component regulatory system</keyword>
<feature type="domain" description="HAMP" evidence="17">
    <location>
        <begin position="316"/>
        <end position="368"/>
    </location>
</feature>
<evidence type="ECO:0000256" key="6">
    <source>
        <dbReference type="ARBA" id="ARBA00022679"/>
    </source>
</evidence>
<evidence type="ECO:0000256" key="15">
    <source>
        <dbReference type="SAM" id="Phobius"/>
    </source>
</evidence>
<dbReference type="SUPFAM" id="SSF55874">
    <property type="entry name" value="ATPase domain of HSP90 chaperone/DNA topoisomerase II/histidine kinase"/>
    <property type="match status" value="1"/>
</dbReference>
<evidence type="ECO:0000259" key="16">
    <source>
        <dbReference type="PROSITE" id="PS50109"/>
    </source>
</evidence>
<keyword evidence="6" id="KW-0808">Transferase</keyword>
<dbReference type="Pfam" id="PF02518">
    <property type="entry name" value="HATPase_c"/>
    <property type="match status" value="1"/>
</dbReference>
<dbReference type="Proteomes" id="UP000683139">
    <property type="component" value="Unassembled WGS sequence"/>
</dbReference>
<dbReference type="InterPro" id="IPR050640">
    <property type="entry name" value="Bact_2-comp_sensor_kinase"/>
</dbReference>
<dbReference type="Gene3D" id="3.30.565.10">
    <property type="entry name" value="Histidine kinase-like ATPase, C-terminal domain"/>
    <property type="match status" value="1"/>
</dbReference>
<keyword evidence="9 18" id="KW-0418">Kinase</keyword>
<keyword evidence="5" id="KW-0597">Phosphoprotein</keyword>
<evidence type="ECO:0000256" key="1">
    <source>
        <dbReference type="ARBA" id="ARBA00000085"/>
    </source>
</evidence>
<dbReference type="Gene3D" id="3.30.450.20">
    <property type="entry name" value="PAS domain"/>
    <property type="match status" value="2"/>
</dbReference>
<dbReference type="PROSITE" id="PS50109">
    <property type="entry name" value="HIS_KIN"/>
    <property type="match status" value="1"/>
</dbReference>
<evidence type="ECO:0000256" key="10">
    <source>
        <dbReference type="ARBA" id="ARBA00022840"/>
    </source>
</evidence>
<dbReference type="InterPro" id="IPR036890">
    <property type="entry name" value="HATPase_C_sf"/>
</dbReference>
<keyword evidence="10" id="KW-0067">ATP-binding</keyword>
<keyword evidence="4" id="KW-1003">Cell membrane</keyword>
<name>A0A919YV97_9BACL</name>
<dbReference type="PANTHER" id="PTHR34220">
    <property type="entry name" value="SENSOR HISTIDINE KINASE YPDA"/>
    <property type="match status" value="1"/>
</dbReference>
<evidence type="ECO:0000256" key="9">
    <source>
        <dbReference type="ARBA" id="ARBA00022777"/>
    </source>
</evidence>
<dbReference type="Pfam" id="PF00672">
    <property type="entry name" value="HAMP"/>
    <property type="match status" value="1"/>
</dbReference>
<accession>A0A919YV97</accession>
<evidence type="ECO:0000256" key="7">
    <source>
        <dbReference type="ARBA" id="ARBA00022692"/>
    </source>
</evidence>
<keyword evidence="13 15" id="KW-0472">Membrane</keyword>
<evidence type="ECO:0000256" key="2">
    <source>
        <dbReference type="ARBA" id="ARBA00004651"/>
    </source>
</evidence>
<dbReference type="GO" id="GO:0005886">
    <property type="term" value="C:plasma membrane"/>
    <property type="evidence" value="ECO:0007669"/>
    <property type="project" value="UniProtKB-SubCell"/>
</dbReference>
<dbReference type="CDD" id="cd06225">
    <property type="entry name" value="HAMP"/>
    <property type="match status" value="1"/>
</dbReference>
<dbReference type="EC" id="2.7.13.3" evidence="3"/>
<evidence type="ECO:0000256" key="14">
    <source>
        <dbReference type="SAM" id="Coils"/>
    </source>
</evidence>
<dbReference type="PANTHER" id="PTHR34220:SF11">
    <property type="entry name" value="SENSOR PROTEIN KINASE HPTS"/>
    <property type="match status" value="1"/>
</dbReference>
<evidence type="ECO:0000259" key="17">
    <source>
        <dbReference type="PROSITE" id="PS50885"/>
    </source>
</evidence>
<keyword evidence="19" id="KW-1185">Reference proteome</keyword>
<feature type="domain" description="Histidine kinase" evidence="16">
    <location>
        <begin position="478"/>
        <end position="586"/>
    </location>
</feature>
<keyword evidence="14" id="KW-0175">Coiled coil</keyword>
<gene>
    <name evidence="18" type="ORF">J40TS1_47980</name>
</gene>
<feature type="transmembrane region" description="Helical" evidence="15">
    <location>
        <begin position="20"/>
        <end position="40"/>
    </location>
</feature>
<comment type="caution">
    <text evidence="18">The sequence shown here is derived from an EMBL/GenBank/DDBJ whole genome shotgun (WGS) entry which is preliminary data.</text>
</comment>
<evidence type="ECO:0000256" key="8">
    <source>
        <dbReference type="ARBA" id="ARBA00022741"/>
    </source>
</evidence>
<evidence type="ECO:0000256" key="4">
    <source>
        <dbReference type="ARBA" id="ARBA00022475"/>
    </source>
</evidence>
<keyword evidence="11 15" id="KW-1133">Transmembrane helix</keyword>
<dbReference type="RefSeq" id="WP_213519817.1">
    <property type="nucleotide sequence ID" value="NZ_BOSE01000013.1"/>
</dbReference>
<dbReference type="SMART" id="SM00387">
    <property type="entry name" value="HATPase_c"/>
    <property type="match status" value="1"/>
</dbReference>
<dbReference type="AlphaFoldDB" id="A0A919YV97"/>
<evidence type="ECO:0000313" key="18">
    <source>
        <dbReference type="EMBL" id="GIP19156.1"/>
    </source>
</evidence>
<dbReference type="InterPro" id="IPR005467">
    <property type="entry name" value="His_kinase_dom"/>
</dbReference>
<reference evidence="18" key="1">
    <citation type="submission" date="2021-03" db="EMBL/GenBank/DDBJ databases">
        <title>Antimicrobial resistance genes in bacteria isolated from Japanese honey, and their potential for conferring macrolide and lincosamide resistance in the American foulbrood pathogen Paenibacillus larvae.</title>
        <authorList>
            <person name="Okamoto M."/>
            <person name="Kumagai M."/>
            <person name="Kanamori H."/>
            <person name="Takamatsu D."/>
        </authorList>
    </citation>
    <scope>NUCLEOTIDE SEQUENCE</scope>
    <source>
        <strain evidence="18">J40TS1</strain>
    </source>
</reference>
<dbReference type="GO" id="GO:0000155">
    <property type="term" value="F:phosphorelay sensor kinase activity"/>
    <property type="evidence" value="ECO:0007669"/>
    <property type="project" value="InterPro"/>
</dbReference>
<proteinExistence type="predicted"/>
<evidence type="ECO:0000256" key="5">
    <source>
        <dbReference type="ARBA" id="ARBA00022553"/>
    </source>
</evidence>
<dbReference type="Gene3D" id="6.10.340.10">
    <property type="match status" value="1"/>
</dbReference>
<keyword evidence="7 15" id="KW-0812">Transmembrane</keyword>
<dbReference type="SMART" id="SM00304">
    <property type="entry name" value="HAMP"/>
    <property type="match status" value="1"/>
</dbReference>
<protein>
    <recommendedName>
        <fullName evidence="3">histidine kinase</fullName>
        <ecNumber evidence="3">2.7.13.3</ecNumber>
    </recommendedName>
</protein>